<organism evidence="2">
    <name type="scientific">Mantoniella antarctica</name>
    <dbReference type="NCBI Taxonomy" id="81844"/>
    <lineage>
        <taxon>Eukaryota</taxon>
        <taxon>Viridiplantae</taxon>
        <taxon>Chlorophyta</taxon>
        <taxon>Mamiellophyceae</taxon>
        <taxon>Mamiellales</taxon>
        <taxon>Mamiellaceae</taxon>
        <taxon>Mantoniella</taxon>
    </lineage>
</organism>
<dbReference type="PANTHER" id="PTHR33344:SF7">
    <property type="entry name" value="TRANSMEMBRANE PROTEIN"/>
    <property type="match status" value="1"/>
</dbReference>
<dbReference type="SUPFAM" id="SSF46934">
    <property type="entry name" value="UBA-like"/>
    <property type="match status" value="1"/>
</dbReference>
<accession>A0A7S0SAN5</accession>
<keyword evidence="1" id="KW-0732">Signal</keyword>
<evidence type="ECO:0000256" key="1">
    <source>
        <dbReference type="SAM" id="SignalP"/>
    </source>
</evidence>
<evidence type="ECO:0008006" key="3">
    <source>
        <dbReference type="Google" id="ProtNLM"/>
    </source>
</evidence>
<reference evidence="2" key="1">
    <citation type="submission" date="2021-01" db="EMBL/GenBank/DDBJ databases">
        <authorList>
            <person name="Corre E."/>
            <person name="Pelletier E."/>
            <person name="Niang G."/>
            <person name="Scheremetjew M."/>
            <person name="Finn R."/>
            <person name="Kale V."/>
            <person name="Holt S."/>
            <person name="Cochrane G."/>
            <person name="Meng A."/>
            <person name="Brown T."/>
            <person name="Cohen L."/>
        </authorList>
    </citation>
    <scope>NUCLEOTIDE SEQUENCE</scope>
    <source>
        <strain evidence="2">SL-175</strain>
    </source>
</reference>
<dbReference type="InterPro" id="IPR009060">
    <property type="entry name" value="UBA-like_sf"/>
</dbReference>
<dbReference type="AlphaFoldDB" id="A0A7S0SAN5"/>
<name>A0A7S0SAN5_9CHLO</name>
<feature type="signal peptide" evidence="1">
    <location>
        <begin position="1"/>
        <end position="26"/>
    </location>
</feature>
<sequence length="238" mass="26017">MMRRRPVVAVVVALACVLVQLRGAAADVAVFSSNSGVTLPVVRTFDPEDKLVQGLIQAGFPQARAEAALRAVGNENCCQPQMKWLFDQSRAANAARRTPRSSQCNKHDNTDYDGFAVKWGGQNIQASWEACCQSCHDYVPVSPNFYACNIWVFCAHDECFAPAAGEFKRGQCWLKYQEARRCVGHTSAPATQVSNLDNKGSRCTRTLDGLLNISNLLHSGRTGRCARGAMKPPPPPTM</sequence>
<dbReference type="PROSITE" id="PS51257">
    <property type="entry name" value="PROKAR_LIPOPROTEIN"/>
    <property type="match status" value="1"/>
</dbReference>
<protein>
    <recommendedName>
        <fullName evidence="3">UBA domain-containing protein</fullName>
    </recommendedName>
</protein>
<feature type="chain" id="PRO_5030857396" description="UBA domain-containing protein" evidence="1">
    <location>
        <begin position="27"/>
        <end position="238"/>
    </location>
</feature>
<gene>
    <name evidence="2" type="ORF">MANT1106_LOCUS3167</name>
</gene>
<proteinExistence type="predicted"/>
<dbReference type="Gene3D" id="1.10.8.10">
    <property type="entry name" value="DNA helicase RuvA subunit, C-terminal domain"/>
    <property type="match status" value="1"/>
</dbReference>
<dbReference type="EMBL" id="HBFC01005653">
    <property type="protein sequence ID" value="CAD8700485.1"/>
    <property type="molecule type" value="Transcribed_RNA"/>
</dbReference>
<evidence type="ECO:0000313" key="2">
    <source>
        <dbReference type="EMBL" id="CAD8700485.1"/>
    </source>
</evidence>
<dbReference type="PANTHER" id="PTHR33344">
    <property type="entry name" value="OS02G0761600 PROTEIN"/>
    <property type="match status" value="1"/>
</dbReference>